<dbReference type="GeneID" id="94349606"/>
<organism evidence="2 3">
    <name type="scientific">Bremia lactucae</name>
    <name type="common">Lettuce downy mildew</name>
    <dbReference type="NCBI Taxonomy" id="4779"/>
    <lineage>
        <taxon>Eukaryota</taxon>
        <taxon>Sar</taxon>
        <taxon>Stramenopiles</taxon>
        <taxon>Oomycota</taxon>
        <taxon>Peronosporomycetes</taxon>
        <taxon>Peronosporales</taxon>
        <taxon>Peronosporaceae</taxon>
        <taxon>Bremia</taxon>
    </lineage>
</organism>
<comment type="caution">
    <text evidence="2">The sequence shown here is derived from an EMBL/GenBank/DDBJ whole genome shotgun (WGS) entry which is preliminary data.</text>
</comment>
<sequence length="300" mass="34126">MPSTSQRSSSTDSSTFRPRGHLLRQESAVCDQLRRDKFNMALRINYLETQLQHLLEGKGYTEAEVLAELAELRMTLTKRENELHEYALKSSLMTNEPDKNAKTTTENQDQTVADFVSYKSMYTALQAELSATMQLKKQAIDDADKLRRQVTHLSIDYKSQGIAMRKLQSDYKTAQDKIYQLETQGCCNNNVEALNDGLINKLGKNGQELIVTEKQDGMIHEKQVQVGVSEQPPLENKTLSEVVEKDGEKSHTMHQKQLLANDTTNDLNRVGDFMISEHTATVEKLKRELISSKDEKEARE</sequence>
<reference evidence="2 3" key="1">
    <citation type="journal article" date="2021" name="Genome Biol.">
        <title>AFLAP: assembly-free linkage analysis pipeline using k-mers from genome sequencing data.</title>
        <authorList>
            <person name="Fletcher K."/>
            <person name="Zhang L."/>
            <person name="Gil J."/>
            <person name="Han R."/>
            <person name="Cavanaugh K."/>
            <person name="Michelmore R."/>
        </authorList>
    </citation>
    <scope>NUCLEOTIDE SEQUENCE [LARGE SCALE GENOMIC DNA]</scope>
    <source>
        <strain evidence="2 3">SF5</strain>
    </source>
</reference>
<evidence type="ECO:0000313" key="3">
    <source>
        <dbReference type="Proteomes" id="UP000294530"/>
    </source>
</evidence>
<dbReference type="RefSeq" id="XP_067815727.1">
    <property type="nucleotide sequence ID" value="XM_067963935.1"/>
</dbReference>
<proteinExistence type="predicted"/>
<dbReference type="Proteomes" id="UP000294530">
    <property type="component" value="Unassembled WGS sequence"/>
</dbReference>
<keyword evidence="3" id="KW-1185">Reference proteome</keyword>
<dbReference type="KEGG" id="blac:94349606"/>
<evidence type="ECO:0000313" key="2">
    <source>
        <dbReference type="EMBL" id="TDH66228.1"/>
    </source>
</evidence>
<dbReference type="AlphaFoldDB" id="A0A976FGB3"/>
<protein>
    <recommendedName>
        <fullName evidence="4">Centrosomin N-terminal motif 1 domain-containing protein</fullName>
    </recommendedName>
</protein>
<dbReference type="EMBL" id="SHOA02000008">
    <property type="protein sequence ID" value="TDH66228.1"/>
    <property type="molecule type" value="Genomic_DNA"/>
</dbReference>
<evidence type="ECO:0000256" key="1">
    <source>
        <dbReference type="SAM" id="MobiDB-lite"/>
    </source>
</evidence>
<name>A0A976FGB3_BRELC</name>
<feature type="compositionally biased region" description="Low complexity" evidence="1">
    <location>
        <begin position="1"/>
        <end position="15"/>
    </location>
</feature>
<dbReference type="OrthoDB" id="103333at2759"/>
<accession>A0A976FGB3</accession>
<evidence type="ECO:0008006" key="4">
    <source>
        <dbReference type="Google" id="ProtNLM"/>
    </source>
</evidence>
<gene>
    <name evidence="2" type="ORF">CCR75_005861</name>
</gene>
<feature type="region of interest" description="Disordered" evidence="1">
    <location>
        <begin position="1"/>
        <end position="20"/>
    </location>
</feature>